<dbReference type="GO" id="GO:0071949">
    <property type="term" value="F:FAD binding"/>
    <property type="evidence" value="ECO:0007669"/>
    <property type="project" value="InterPro"/>
</dbReference>
<evidence type="ECO:0000256" key="4">
    <source>
        <dbReference type="ARBA" id="ARBA00023033"/>
    </source>
</evidence>
<comment type="caution">
    <text evidence="6">The sequence shown here is derived from an EMBL/GenBank/DDBJ whole genome shotgun (WGS) entry which is preliminary data.</text>
</comment>
<name>A0A9P7KVR7_9HYPO</name>
<reference evidence="6" key="1">
    <citation type="submission" date="2021-04" db="EMBL/GenBank/DDBJ databases">
        <title>Draft genome of Fusarium avenaceum strain F156N33, isolated from an atmospheric sample in Virginia.</title>
        <authorList>
            <person name="Yang S."/>
            <person name="Vinatzer B.A."/>
            <person name="Coleman J."/>
        </authorList>
    </citation>
    <scope>NUCLEOTIDE SEQUENCE</scope>
    <source>
        <strain evidence="6">F156N33</strain>
    </source>
</reference>
<evidence type="ECO:0000313" key="6">
    <source>
        <dbReference type="EMBL" id="KAG5663494.1"/>
    </source>
</evidence>
<dbReference type="InterPro" id="IPR002938">
    <property type="entry name" value="FAD-bd"/>
</dbReference>
<evidence type="ECO:0000259" key="5">
    <source>
        <dbReference type="Pfam" id="PF01494"/>
    </source>
</evidence>
<dbReference type="SUPFAM" id="SSF51905">
    <property type="entry name" value="FAD/NAD(P)-binding domain"/>
    <property type="match status" value="1"/>
</dbReference>
<dbReference type="InterPro" id="IPR036188">
    <property type="entry name" value="FAD/NAD-bd_sf"/>
</dbReference>
<protein>
    <recommendedName>
        <fullName evidence="5">FAD-binding domain-containing protein</fullName>
    </recommendedName>
</protein>
<evidence type="ECO:0000313" key="7">
    <source>
        <dbReference type="Proteomes" id="UP000782241"/>
    </source>
</evidence>
<keyword evidence="3" id="KW-0560">Oxidoreductase</keyword>
<dbReference type="AlphaFoldDB" id="A0A9P7KVR7"/>
<dbReference type="PANTHER" id="PTHR46972">
    <property type="entry name" value="MONOOXYGENASE ASQM-RELATED"/>
    <property type="match status" value="1"/>
</dbReference>
<keyword evidence="7" id="KW-1185">Reference proteome</keyword>
<gene>
    <name evidence="6" type="ORF">KAF25_001430</name>
</gene>
<keyword evidence="2" id="KW-0274">FAD</keyword>
<evidence type="ECO:0000256" key="1">
    <source>
        <dbReference type="ARBA" id="ARBA00022630"/>
    </source>
</evidence>
<sequence length="456" mass="50046">MTKQSYVSKRYPATSVVHTYSAIYQNSDMASSTVPPIAIIGGGPCGLTLARLLETAGINYVVFERDPSPTPTLRSQGGTLDIHNETGQEALRRAGLHDQFKSLARCDATTMTLMDSQGGSRASLGDDNGEERPEIDRQQLRQILLDSIPAERIRWGKTINSVDRKEDEHRGGAYAWTLNFRDDSTETGFRLIVGADGAWSKIRPLITDAKPIYSGKSFLGGRISLGNPQYESAQQMAGKGTAMVMSAKSTLAVQQMSDASYRVYMGILAPEGLTQAGGDADPKDMIKARTTLLGPGGFYADWANDFRDLIEASEEPWRPWPLYRLDNDLFSSEERFTGGKGEQSVHCGWKRTPGIVLLGDAAHLATPNGEGVNQAMYDSLVLFDQIIAEAGATEGGPYDWETDAAALERAIVAYEIEMRPRAYEHIQSSIDMEEMMYANDGAQKMIEAFQAFHKSD</sequence>
<keyword evidence="1" id="KW-0285">Flavoprotein</keyword>
<dbReference type="EMBL" id="JAGPUO010000004">
    <property type="protein sequence ID" value="KAG5663494.1"/>
    <property type="molecule type" value="Genomic_DNA"/>
</dbReference>
<dbReference type="Gene3D" id="3.50.50.60">
    <property type="entry name" value="FAD/NAD(P)-binding domain"/>
    <property type="match status" value="1"/>
</dbReference>
<feature type="domain" description="FAD-binding" evidence="5">
    <location>
        <begin position="37"/>
        <end position="205"/>
    </location>
</feature>
<dbReference type="GO" id="GO:0004497">
    <property type="term" value="F:monooxygenase activity"/>
    <property type="evidence" value="ECO:0007669"/>
    <property type="project" value="UniProtKB-KW"/>
</dbReference>
<keyword evidence="4" id="KW-0503">Monooxygenase</keyword>
<dbReference type="PRINTS" id="PR00420">
    <property type="entry name" value="RNGMNOXGNASE"/>
</dbReference>
<dbReference type="PANTHER" id="PTHR46972:SF1">
    <property type="entry name" value="FAD DEPENDENT OXIDOREDUCTASE DOMAIN-CONTAINING PROTEIN"/>
    <property type="match status" value="1"/>
</dbReference>
<organism evidence="6 7">
    <name type="scientific">Fusarium avenaceum</name>
    <dbReference type="NCBI Taxonomy" id="40199"/>
    <lineage>
        <taxon>Eukaryota</taxon>
        <taxon>Fungi</taxon>
        <taxon>Dikarya</taxon>
        <taxon>Ascomycota</taxon>
        <taxon>Pezizomycotina</taxon>
        <taxon>Sordariomycetes</taxon>
        <taxon>Hypocreomycetidae</taxon>
        <taxon>Hypocreales</taxon>
        <taxon>Nectriaceae</taxon>
        <taxon>Fusarium</taxon>
        <taxon>Fusarium tricinctum species complex</taxon>
    </lineage>
</organism>
<evidence type="ECO:0000256" key="3">
    <source>
        <dbReference type="ARBA" id="ARBA00023002"/>
    </source>
</evidence>
<dbReference type="Proteomes" id="UP000782241">
    <property type="component" value="Unassembled WGS sequence"/>
</dbReference>
<dbReference type="Pfam" id="PF01494">
    <property type="entry name" value="FAD_binding_3"/>
    <property type="match status" value="1"/>
</dbReference>
<accession>A0A9P7KVR7</accession>
<evidence type="ECO:0000256" key="2">
    <source>
        <dbReference type="ARBA" id="ARBA00022827"/>
    </source>
</evidence>
<proteinExistence type="predicted"/>